<dbReference type="InterPro" id="IPR013176">
    <property type="entry name" value="Ccz1"/>
</dbReference>
<keyword evidence="6" id="KW-1185">Reference proteome</keyword>
<evidence type="ECO:0000313" key="4">
    <source>
        <dbReference type="EMBL" id="CAF1468661.1"/>
    </source>
</evidence>
<name>A0A814W924_9BILA</name>
<dbReference type="EMBL" id="CAJNOH010001273">
    <property type="protein sequence ID" value="CAF1198071.1"/>
    <property type="molecule type" value="Genomic_DNA"/>
</dbReference>
<sequence length="293" mass="34373">FIQHHLHTMIRDATLDTSYLGIQFLPVEKRLYLKLQSMLRRLELRFSSLKETLFLYKDQLIWSGLSQDDTSLVYSFFRLYYWPHIKTLLNSSTTQYLTIDTTASPADELIISSNSTSEIYQAFFLGTLPIPYRVLVININLITIFCFFHDEDDLINNEDVNTQIVDILKKDLDTMLPNFEEHLRKKYPLTDNTVRTVYYNKINMAHSSTVDWTREPMTSMSGIMSALAEDMQWFHPSGEIMVKRENDPWIISKRSDMRELFVVLNQKNANLKEISDKVKQIFATQFGNILLIE</sequence>
<dbReference type="Pfam" id="PF19032">
    <property type="entry name" value="Intu_longin_2"/>
    <property type="match status" value="1"/>
</dbReference>
<reference evidence="3" key="1">
    <citation type="submission" date="2021-02" db="EMBL/GenBank/DDBJ databases">
        <authorList>
            <person name="Nowell W R."/>
        </authorList>
    </citation>
    <scope>NUCLEOTIDE SEQUENCE</scope>
</reference>
<evidence type="ECO:0000313" key="3">
    <source>
        <dbReference type="EMBL" id="CAF1198071.1"/>
    </source>
</evidence>
<dbReference type="GO" id="GO:0035658">
    <property type="term" value="C:Mon1-Ccz1 complex"/>
    <property type="evidence" value="ECO:0007669"/>
    <property type="project" value="InterPro"/>
</dbReference>
<dbReference type="Proteomes" id="UP000663854">
    <property type="component" value="Unassembled WGS sequence"/>
</dbReference>
<dbReference type="InterPro" id="IPR043989">
    <property type="entry name" value="CCZ1/INTU/HSP4_longin_3"/>
</dbReference>
<dbReference type="InterPro" id="IPR043988">
    <property type="entry name" value="CCZ1/INTU_longin_2"/>
</dbReference>
<organism evidence="3 5">
    <name type="scientific">Rotaria sordida</name>
    <dbReference type="NCBI Taxonomy" id="392033"/>
    <lineage>
        <taxon>Eukaryota</taxon>
        <taxon>Metazoa</taxon>
        <taxon>Spiralia</taxon>
        <taxon>Gnathifera</taxon>
        <taxon>Rotifera</taxon>
        <taxon>Eurotatoria</taxon>
        <taxon>Bdelloidea</taxon>
        <taxon>Philodinida</taxon>
        <taxon>Philodinidae</taxon>
        <taxon>Rotaria</taxon>
    </lineage>
</organism>
<dbReference type="GO" id="GO:0016192">
    <property type="term" value="P:vesicle-mediated transport"/>
    <property type="evidence" value="ECO:0007669"/>
    <property type="project" value="InterPro"/>
</dbReference>
<evidence type="ECO:0000313" key="5">
    <source>
        <dbReference type="Proteomes" id="UP000663854"/>
    </source>
</evidence>
<gene>
    <name evidence="4" type="ORF">JXQ802_LOCUS38602</name>
    <name evidence="3" type="ORF">PYM288_LOCUS24722</name>
</gene>
<evidence type="ECO:0008006" key="7">
    <source>
        <dbReference type="Google" id="ProtNLM"/>
    </source>
</evidence>
<dbReference type="PANTHER" id="PTHR13056">
    <property type="entry name" value="VACUOLAR FUSION PROTEIN CCZ1 HOMOLOG-RELATED"/>
    <property type="match status" value="1"/>
</dbReference>
<evidence type="ECO:0000259" key="1">
    <source>
        <dbReference type="Pfam" id="PF19032"/>
    </source>
</evidence>
<dbReference type="Pfam" id="PF19033">
    <property type="entry name" value="Intu_longin_3"/>
    <property type="match status" value="1"/>
</dbReference>
<comment type="caution">
    <text evidence="3">The sequence shown here is derived from an EMBL/GenBank/DDBJ whole genome shotgun (WGS) entry which is preliminary data.</text>
</comment>
<accession>A0A814W924</accession>
<proteinExistence type="predicted"/>
<dbReference type="Proteomes" id="UP000663870">
    <property type="component" value="Unassembled WGS sequence"/>
</dbReference>
<feature type="non-terminal residue" evidence="3">
    <location>
        <position position="1"/>
    </location>
</feature>
<evidence type="ECO:0000259" key="2">
    <source>
        <dbReference type="Pfam" id="PF19033"/>
    </source>
</evidence>
<protein>
    <recommendedName>
        <fullName evidence="7">CCZ1/INTU/HSP4 first Longin domain-containing protein</fullName>
    </recommendedName>
</protein>
<feature type="domain" description="CCZ1/INTU second Longin" evidence="1">
    <location>
        <begin position="50"/>
        <end position="162"/>
    </location>
</feature>
<dbReference type="EMBL" id="CAJNOL010002155">
    <property type="protein sequence ID" value="CAF1468661.1"/>
    <property type="molecule type" value="Genomic_DNA"/>
</dbReference>
<dbReference type="AlphaFoldDB" id="A0A814W924"/>
<feature type="domain" description="CCZ1/INTU/HPS4 third Longin" evidence="2">
    <location>
        <begin position="193"/>
        <end position="281"/>
    </location>
</feature>
<evidence type="ECO:0000313" key="6">
    <source>
        <dbReference type="Proteomes" id="UP000663870"/>
    </source>
</evidence>
<dbReference type="PANTHER" id="PTHR13056:SF0">
    <property type="entry name" value="VACUOLAR FUSION PROTEIN CCZ1 HOMOLOG-RELATED"/>
    <property type="match status" value="1"/>
</dbReference>